<name>A0A367F1P0_9ACTN</name>
<comment type="caution">
    <text evidence="1">The sequence shown here is derived from an EMBL/GenBank/DDBJ whole genome shotgun (WGS) entry which is preliminary data.</text>
</comment>
<keyword evidence="2" id="KW-1185">Reference proteome</keyword>
<evidence type="ECO:0000313" key="1">
    <source>
        <dbReference type="EMBL" id="RCG23577.1"/>
    </source>
</evidence>
<dbReference type="Pfam" id="PF14390">
    <property type="entry name" value="DUF4420"/>
    <property type="match status" value="1"/>
</dbReference>
<sequence>MTPDPVEGGISAQVVWQEVEQHLGLGRPVIFPLQRPGKHRVDYVVTDQADICLRLQLDPRDHLPHSSLPVIRVQETSVEGMRMARLTCTEPHLLRDFHDFLNSVATRVVAQGLTPRRALQDTISAWSAILERPRVLDTRQRIGLLGELAVLDALAEHLGWNTVVAGWKGPDDEEHDFGLPNFDVEVKTTAGERRRHVVQGAEQLTPGPGRDLWVVSHRLTRGGARGRTLTECLENIRDRITEDAPSAVDLFDQQVHEAGWRPDRRDDERWSFRDTSLVLPCGQVPALGPSVLDHLPEELRHRIDQVTYRVDLTGIEPQPGIVPPELRTFRLP</sequence>
<gene>
    <name evidence="1" type="ORF">DTL70_12980</name>
</gene>
<evidence type="ECO:0000313" key="2">
    <source>
        <dbReference type="Proteomes" id="UP000252914"/>
    </source>
</evidence>
<accession>A0A367F1P0</accession>
<dbReference type="Proteomes" id="UP000252914">
    <property type="component" value="Unassembled WGS sequence"/>
</dbReference>
<proteinExistence type="predicted"/>
<dbReference type="AlphaFoldDB" id="A0A367F1P0"/>
<dbReference type="RefSeq" id="WP_114022070.1">
    <property type="nucleotide sequence ID" value="NZ_QOIN01000042.1"/>
</dbReference>
<dbReference type="EMBL" id="QOIN01000042">
    <property type="protein sequence ID" value="RCG23577.1"/>
    <property type="molecule type" value="Genomic_DNA"/>
</dbReference>
<dbReference type="InterPro" id="IPR025534">
    <property type="entry name" value="DUF4420"/>
</dbReference>
<reference evidence="1 2" key="1">
    <citation type="submission" date="2018-06" db="EMBL/GenBank/DDBJ databases">
        <title>Streptomyces reniochalinae sp. nov. and Streptomyces diacarnus sp. nov. from marine sponges.</title>
        <authorList>
            <person name="Li L."/>
        </authorList>
    </citation>
    <scope>NUCLEOTIDE SEQUENCE [LARGE SCALE GENOMIC DNA]</scope>
    <source>
        <strain evidence="1 2">LHW51701</strain>
    </source>
</reference>
<protein>
    <submittedName>
        <fullName evidence="1">PD-(D/E)XK motif protein</fullName>
    </submittedName>
</protein>
<organism evidence="1 2">
    <name type="scientific">Streptomyces diacarni</name>
    <dbReference type="NCBI Taxonomy" id="2800381"/>
    <lineage>
        <taxon>Bacteria</taxon>
        <taxon>Bacillati</taxon>
        <taxon>Actinomycetota</taxon>
        <taxon>Actinomycetes</taxon>
        <taxon>Kitasatosporales</taxon>
        <taxon>Streptomycetaceae</taxon>
        <taxon>Streptomyces</taxon>
    </lineage>
</organism>